<dbReference type="GO" id="GO:0016020">
    <property type="term" value="C:membrane"/>
    <property type="evidence" value="ECO:0007669"/>
    <property type="project" value="InterPro"/>
</dbReference>
<keyword evidence="2 8" id="KW-0378">Hydrolase</keyword>
<dbReference type="PANTHER" id="PTHR24252:SF30">
    <property type="entry name" value="TRANSMEMBRANE SERINE PROTEASE 2"/>
    <property type="match status" value="1"/>
</dbReference>
<dbReference type="PROSITE" id="PS00134">
    <property type="entry name" value="TRYPSIN_HIS"/>
    <property type="match status" value="1"/>
</dbReference>
<dbReference type="CDD" id="cd00190">
    <property type="entry name" value="Tryp_SPc"/>
    <property type="match status" value="1"/>
</dbReference>
<dbReference type="Gene3D" id="3.10.250.10">
    <property type="entry name" value="SRCR-like domain"/>
    <property type="match status" value="1"/>
</dbReference>
<evidence type="ECO:0000256" key="8">
    <source>
        <dbReference type="RuleBase" id="RU363034"/>
    </source>
</evidence>
<name>A0A0P7VEY3_SCLFO</name>
<sequence length="462" mass="50838">MTTNMDSSPYYGFQQEGGRPPPYNPAIGGYPPFTLQYPSNLPQYSPQAIPIHNIAAPELLEPTLNRTGQKRKYMCIVTSVVCVVLLLAVVAILLWYFLYFRCVFGMSCGDGGCISVSQWCNGVKDCPLGQDETQCFRLYGSSSVLQAYSTQSRSWKMVCAAGWNDAFGRAACEQIGYDRQSYVGYEMTTVNQDLDGYLTLLPQATPQNLLHSCLVLYTTCSVGRLVALRCIDCGSRVISDSRIVGGQVAKPGAWPWQVSLQVQREHLCGGSIITPYWIVTAAHCVEGISSPSNWTVYAGRLSLSDMYRSVGNSVSLIVSNKYNSNTKNNDIALMKLRNPLTMSRSVSQVLKEVQVSLIDRSTCNSPSVYNGEITDTMICAGRLQGGVDSCQGDSGGPLVTEENHLWWLVGDTSWGYGCAVRNKPGVYGNVTVFLRWIYEQMQVTVNWATGVLGTIQFLSIPF</sequence>
<dbReference type="AlphaFoldDB" id="A0A0P7VEY3"/>
<proteinExistence type="inferred from homology"/>
<dbReference type="InterPro" id="IPR043504">
    <property type="entry name" value="Peptidase_S1_PA_chymotrypsin"/>
</dbReference>
<evidence type="ECO:0000256" key="5">
    <source>
        <dbReference type="ARBA" id="ARBA00023180"/>
    </source>
</evidence>
<dbReference type="InterPro" id="IPR001314">
    <property type="entry name" value="Peptidase_S1A"/>
</dbReference>
<keyword evidence="3 8" id="KW-0720">Serine protease</keyword>
<dbReference type="PANTHER" id="PTHR24252">
    <property type="entry name" value="ACROSIN-RELATED"/>
    <property type="match status" value="1"/>
</dbReference>
<keyword evidence="1 8" id="KW-0645">Protease</keyword>
<accession>A0A0P7VEY3</accession>
<reference evidence="12 13" key="1">
    <citation type="submission" date="2015-08" db="EMBL/GenBank/DDBJ databases">
        <title>The genome of the Asian arowana (Scleropages formosus).</title>
        <authorList>
            <person name="Tan M.H."/>
            <person name="Gan H.M."/>
            <person name="Croft L.J."/>
            <person name="Austin C.M."/>
        </authorList>
    </citation>
    <scope>NUCLEOTIDE SEQUENCE [LARGE SCALE GENOMIC DNA]</scope>
    <source>
        <strain evidence="12">Aro1</strain>
    </source>
</reference>
<evidence type="ECO:0000256" key="7">
    <source>
        <dbReference type="PROSITE-ProRule" id="PRU00124"/>
    </source>
</evidence>
<dbReference type="InterPro" id="IPR036055">
    <property type="entry name" value="LDL_receptor-like_sf"/>
</dbReference>
<dbReference type="InterPro" id="IPR033116">
    <property type="entry name" value="TRYPSIN_SER"/>
</dbReference>
<comment type="caution">
    <text evidence="12">The sequence shown here is derived from an EMBL/GenBank/DDBJ whole genome shotgun (WGS) entry which is preliminary data.</text>
</comment>
<evidence type="ECO:0000256" key="6">
    <source>
        <dbReference type="ARBA" id="ARBA00024195"/>
    </source>
</evidence>
<dbReference type="SUPFAM" id="SSF50494">
    <property type="entry name" value="Trypsin-like serine proteases"/>
    <property type="match status" value="1"/>
</dbReference>
<dbReference type="SMART" id="SM00020">
    <property type="entry name" value="Tryp_SPc"/>
    <property type="match status" value="1"/>
</dbReference>
<dbReference type="CDD" id="cd00112">
    <property type="entry name" value="LDLa"/>
    <property type="match status" value="1"/>
</dbReference>
<evidence type="ECO:0000256" key="4">
    <source>
        <dbReference type="ARBA" id="ARBA00023157"/>
    </source>
</evidence>
<dbReference type="SUPFAM" id="SSF57424">
    <property type="entry name" value="LDL receptor-like module"/>
    <property type="match status" value="1"/>
</dbReference>
<keyword evidence="4 7" id="KW-1015">Disulfide bond</keyword>
<dbReference type="InterPro" id="IPR001190">
    <property type="entry name" value="SRCR"/>
</dbReference>
<feature type="region of interest" description="Disordered" evidence="9">
    <location>
        <begin position="1"/>
        <end position="20"/>
    </location>
</feature>
<feature type="disulfide bond" evidence="7">
    <location>
        <begin position="120"/>
        <end position="135"/>
    </location>
</feature>
<dbReference type="PRINTS" id="PR00722">
    <property type="entry name" value="CHYMOTRYPSIN"/>
</dbReference>
<evidence type="ECO:0000313" key="13">
    <source>
        <dbReference type="Proteomes" id="UP000034805"/>
    </source>
</evidence>
<evidence type="ECO:0000256" key="1">
    <source>
        <dbReference type="ARBA" id="ARBA00022670"/>
    </source>
</evidence>
<comment type="similarity">
    <text evidence="6">Belongs to the peptidase S1 family. CLIP subfamily.</text>
</comment>
<dbReference type="PROSITE" id="PS00135">
    <property type="entry name" value="TRYPSIN_SER"/>
    <property type="match status" value="1"/>
</dbReference>
<keyword evidence="10" id="KW-0472">Membrane</keyword>
<comment type="caution">
    <text evidence="7">Lacks conserved residue(s) required for the propagation of feature annotation.</text>
</comment>
<organism evidence="12 13">
    <name type="scientific">Scleropages formosus</name>
    <name type="common">Asian bonytongue</name>
    <name type="synonym">Osteoglossum formosum</name>
    <dbReference type="NCBI Taxonomy" id="113540"/>
    <lineage>
        <taxon>Eukaryota</taxon>
        <taxon>Metazoa</taxon>
        <taxon>Chordata</taxon>
        <taxon>Craniata</taxon>
        <taxon>Vertebrata</taxon>
        <taxon>Euteleostomi</taxon>
        <taxon>Actinopterygii</taxon>
        <taxon>Neopterygii</taxon>
        <taxon>Teleostei</taxon>
        <taxon>Osteoglossocephala</taxon>
        <taxon>Osteoglossomorpha</taxon>
        <taxon>Osteoglossiformes</taxon>
        <taxon>Osteoglossidae</taxon>
        <taxon>Scleropages</taxon>
    </lineage>
</organism>
<dbReference type="FunFam" id="2.40.10.10:FF:000002">
    <property type="entry name" value="Transmembrane protease serine"/>
    <property type="match status" value="1"/>
</dbReference>
<keyword evidence="10" id="KW-0812">Transmembrane</keyword>
<dbReference type="Gene3D" id="4.10.400.10">
    <property type="entry name" value="Low-density Lipoprotein Receptor"/>
    <property type="match status" value="1"/>
</dbReference>
<dbReference type="GO" id="GO:0004252">
    <property type="term" value="F:serine-type endopeptidase activity"/>
    <property type="evidence" value="ECO:0007669"/>
    <property type="project" value="InterPro"/>
</dbReference>
<dbReference type="GO" id="GO:0006508">
    <property type="term" value="P:proteolysis"/>
    <property type="evidence" value="ECO:0007669"/>
    <property type="project" value="UniProtKB-KW"/>
</dbReference>
<keyword evidence="10" id="KW-1133">Transmembrane helix</keyword>
<dbReference type="PROSITE" id="PS50068">
    <property type="entry name" value="LDLRA_2"/>
    <property type="match status" value="1"/>
</dbReference>
<evidence type="ECO:0000256" key="2">
    <source>
        <dbReference type="ARBA" id="ARBA00022801"/>
    </source>
</evidence>
<dbReference type="SUPFAM" id="SSF56487">
    <property type="entry name" value="SRCR-like"/>
    <property type="match status" value="1"/>
</dbReference>
<dbReference type="STRING" id="113540.ENSSFOP00015015724"/>
<feature type="disulfide bond" evidence="7">
    <location>
        <begin position="108"/>
        <end position="126"/>
    </location>
</feature>
<dbReference type="Pfam" id="PF00089">
    <property type="entry name" value="Trypsin"/>
    <property type="match status" value="1"/>
</dbReference>
<dbReference type="Proteomes" id="UP000034805">
    <property type="component" value="Unassembled WGS sequence"/>
</dbReference>
<dbReference type="PROSITE" id="PS50240">
    <property type="entry name" value="TRYPSIN_DOM"/>
    <property type="match status" value="1"/>
</dbReference>
<evidence type="ECO:0000256" key="10">
    <source>
        <dbReference type="SAM" id="Phobius"/>
    </source>
</evidence>
<dbReference type="SMART" id="SM00192">
    <property type="entry name" value="LDLa"/>
    <property type="match status" value="1"/>
</dbReference>
<keyword evidence="5" id="KW-0325">Glycoprotein</keyword>
<dbReference type="SMART" id="SM00202">
    <property type="entry name" value="SR"/>
    <property type="match status" value="1"/>
</dbReference>
<dbReference type="InterPro" id="IPR018114">
    <property type="entry name" value="TRYPSIN_HIS"/>
</dbReference>
<feature type="transmembrane region" description="Helical" evidence="10">
    <location>
        <begin position="73"/>
        <end position="98"/>
    </location>
</feature>
<protein>
    <recommendedName>
        <fullName evidence="11">Peptidase S1 domain-containing protein</fullName>
    </recommendedName>
</protein>
<dbReference type="InterPro" id="IPR001254">
    <property type="entry name" value="Trypsin_dom"/>
</dbReference>
<evidence type="ECO:0000259" key="11">
    <source>
        <dbReference type="PROSITE" id="PS50240"/>
    </source>
</evidence>
<dbReference type="InterPro" id="IPR009003">
    <property type="entry name" value="Peptidase_S1_PA"/>
</dbReference>
<evidence type="ECO:0000256" key="3">
    <source>
        <dbReference type="ARBA" id="ARBA00022825"/>
    </source>
</evidence>
<dbReference type="InterPro" id="IPR002172">
    <property type="entry name" value="LDrepeatLR_classA_rpt"/>
</dbReference>
<evidence type="ECO:0000256" key="9">
    <source>
        <dbReference type="SAM" id="MobiDB-lite"/>
    </source>
</evidence>
<feature type="domain" description="Peptidase S1" evidence="11">
    <location>
        <begin position="243"/>
        <end position="442"/>
    </location>
</feature>
<dbReference type="EMBL" id="JARO02000006">
    <property type="protein sequence ID" value="KPP80320.1"/>
    <property type="molecule type" value="Genomic_DNA"/>
</dbReference>
<evidence type="ECO:0000313" key="12">
    <source>
        <dbReference type="EMBL" id="KPP80320.1"/>
    </source>
</evidence>
<dbReference type="InterPro" id="IPR036772">
    <property type="entry name" value="SRCR-like_dom_sf"/>
</dbReference>
<gene>
    <name evidence="12" type="ORF">Z043_100036</name>
</gene>
<dbReference type="Gene3D" id="2.40.10.10">
    <property type="entry name" value="Trypsin-like serine proteases"/>
    <property type="match status" value="3"/>
</dbReference>
<dbReference type="Pfam" id="PF15494">
    <property type="entry name" value="SRCR_2"/>
    <property type="match status" value="1"/>
</dbReference>